<sequence length="323" mass="35004">MSYSPWQRSVLDNALAALTEGRLAHALLLVGPAHMGKTAVADVLAQRLLCSAPTTDNLACGRCRSCTLYAAGTNGDIQRVTLEPNEKGDKLRTEITVDQIRRLGQWFSLTPQLGGAQVAVIAPADAMNVAASNALLKTLEEPSANRFLLIVTSRPGRLPATIRSRCQRLEFRIPARSDARAWLVTQGFKDADIDSALDAARGQPGLAAEWLGQGGLSLRREVITELNAVGTGKLSPIELAQRWLGDEQGELRLRFAADLALDAASRRVGAAPAERGGLTVPADFPKLSAWFDAINRTREQLKAPIRNDLVLAGLLREWRTMFP</sequence>
<accession>A0A091B9U2</accession>
<dbReference type="NCBIfam" id="TIGR00678">
    <property type="entry name" value="holB"/>
    <property type="match status" value="1"/>
</dbReference>
<dbReference type="PANTHER" id="PTHR11669">
    <property type="entry name" value="REPLICATION FACTOR C / DNA POLYMERASE III GAMMA-TAU SUBUNIT"/>
    <property type="match status" value="1"/>
</dbReference>
<evidence type="ECO:0000256" key="3">
    <source>
        <dbReference type="ARBA" id="ARBA00049244"/>
    </source>
</evidence>
<dbReference type="PANTHER" id="PTHR11669:SF8">
    <property type="entry name" value="DNA POLYMERASE III SUBUNIT DELTA"/>
    <property type="match status" value="1"/>
</dbReference>
<evidence type="ECO:0000256" key="2">
    <source>
        <dbReference type="ARBA" id="ARBA00022932"/>
    </source>
</evidence>
<protein>
    <recommendedName>
        <fullName evidence="1">DNA-directed DNA polymerase</fullName>
        <ecNumber evidence="1">2.7.7.7</ecNumber>
    </recommendedName>
</protein>
<dbReference type="GO" id="GO:0009360">
    <property type="term" value="C:DNA polymerase III complex"/>
    <property type="evidence" value="ECO:0007669"/>
    <property type="project" value="TreeGrafter"/>
</dbReference>
<keyword evidence="2" id="KW-0808">Transferase</keyword>
<keyword evidence="2" id="KW-0548">Nucleotidyltransferase</keyword>
<name>A0A091B9U2_9GAMM</name>
<proteinExistence type="predicted"/>
<dbReference type="AlphaFoldDB" id="A0A091B9U2"/>
<dbReference type="Gene3D" id="3.40.50.300">
    <property type="entry name" value="P-loop containing nucleotide triphosphate hydrolases"/>
    <property type="match status" value="1"/>
</dbReference>
<dbReference type="OrthoDB" id="9811073at2"/>
<keyword evidence="2" id="KW-0239">DNA-directed DNA polymerase</keyword>
<reference evidence="4 5" key="1">
    <citation type="submission" date="2013-09" db="EMBL/GenBank/DDBJ databases">
        <title>Genome sequencing of Arenimonas oryziterrae.</title>
        <authorList>
            <person name="Chen F."/>
            <person name="Wang G."/>
        </authorList>
    </citation>
    <scope>NUCLEOTIDE SEQUENCE [LARGE SCALE GENOMIC DNA]</scope>
    <source>
        <strain evidence="4 5">YC6267</strain>
    </source>
</reference>
<dbReference type="PATRIC" id="fig|1121015.4.peg.2665"/>
<dbReference type="InterPro" id="IPR027417">
    <property type="entry name" value="P-loop_NTPase"/>
</dbReference>
<dbReference type="Proteomes" id="UP000029385">
    <property type="component" value="Unassembled WGS sequence"/>
</dbReference>
<dbReference type="EMBL" id="AVCI01000045">
    <property type="protein sequence ID" value="KFN41230.1"/>
    <property type="molecule type" value="Genomic_DNA"/>
</dbReference>
<dbReference type="STRING" id="1121015.GCA_000420545_00254"/>
<dbReference type="GO" id="GO:0006261">
    <property type="term" value="P:DNA-templated DNA replication"/>
    <property type="evidence" value="ECO:0007669"/>
    <property type="project" value="TreeGrafter"/>
</dbReference>
<evidence type="ECO:0000256" key="1">
    <source>
        <dbReference type="ARBA" id="ARBA00012417"/>
    </source>
</evidence>
<dbReference type="EC" id="2.7.7.7" evidence="1"/>
<dbReference type="Pfam" id="PF13177">
    <property type="entry name" value="DNA_pol3_delta2"/>
    <property type="match status" value="1"/>
</dbReference>
<dbReference type="RefSeq" id="WP_022967927.1">
    <property type="nucleotide sequence ID" value="NZ_ATVD01000001.1"/>
</dbReference>
<dbReference type="eggNOG" id="COG0470">
    <property type="taxonomic scope" value="Bacteria"/>
</dbReference>
<dbReference type="InterPro" id="IPR004622">
    <property type="entry name" value="DNA_pol_HolB"/>
</dbReference>
<comment type="catalytic activity">
    <reaction evidence="3">
        <text>DNA(n) + a 2'-deoxyribonucleoside 5'-triphosphate = DNA(n+1) + diphosphate</text>
        <dbReference type="Rhea" id="RHEA:22508"/>
        <dbReference type="Rhea" id="RHEA-COMP:17339"/>
        <dbReference type="Rhea" id="RHEA-COMP:17340"/>
        <dbReference type="ChEBI" id="CHEBI:33019"/>
        <dbReference type="ChEBI" id="CHEBI:61560"/>
        <dbReference type="ChEBI" id="CHEBI:173112"/>
        <dbReference type="EC" id="2.7.7.7"/>
    </reaction>
</comment>
<dbReference type="GO" id="GO:0003887">
    <property type="term" value="F:DNA-directed DNA polymerase activity"/>
    <property type="evidence" value="ECO:0007669"/>
    <property type="project" value="UniProtKB-KW"/>
</dbReference>
<gene>
    <name evidence="4" type="ORF">N789_04905</name>
</gene>
<comment type="caution">
    <text evidence="4">The sequence shown here is derived from an EMBL/GenBank/DDBJ whole genome shotgun (WGS) entry which is preliminary data.</text>
</comment>
<dbReference type="GO" id="GO:0008408">
    <property type="term" value="F:3'-5' exonuclease activity"/>
    <property type="evidence" value="ECO:0007669"/>
    <property type="project" value="InterPro"/>
</dbReference>
<keyword evidence="5" id="KW-1185">Reference proteome</keyword>
<evidence type="ECO:0000313" key="5">
    <source>
        <dbReference type="Proteomes" id="UP000029385"/>
    </source>
</evidence>
<dbReference type="SUPFAM" id="SSF52540">
    <property type="entry name" value="P-loop containing nucleoside triphosphate hydrolases"/>
    <property type="match status" value="1"/>
</dbReference>
<dbReference type="InterPro" id="IPR050238">
    <property type="entry name" value="DNA_Rep/Repair_Clamp_Loader"/>
</dbReference>
<organism evidence="4 5">
    <name type="scientific">Arenimonas oryziterrae DSM 21050 = YC6267</name>
    <dbReference type="NCBI Taxonomy" id="1121015"/>
    <lineage>
        <taxon>Bacteria</taxon>
        <taxon>Pseudomonadati</taxon>
        <taxon>Pseudomonadota</taxon>
        <taxon>Gammaproteobacteria</taxon>
        <taxon>Lysobacterales</taxon>
        <taxon>Lysobacteraceae</taxon>
        <taxon>Arenimonas</taxon>
    </lineage>
</organism>
<evidence type="ECO:0000313" key="4">
    <source>
        <dbReference type="EMBL" id="KFN41230.1"/>
    </source>
</evidence>